<organism evidence="2 3">
    <name type="scientific">Ardenticatena maritima</name>
    <dbReference type="NCBI Taxonomy" id="872965"/>
    <lineage>
        <taxon>Bacteria</taxon>
        <taxon>Bacillati</taxon>
        <taxon>Chloroflexota</taxon>
        <taxon>Ardenticatenia</taxon>
        <taxon>Ardenticatenales</taxon>
        <taxon>Ardenticatenaceae</taxon>
        <taxon>Ardenticatena</taxon>
    </lineage>
</organism>
<dbReference type="PANTHER" id="PTHR43861">
    <property type="entry name" value="TRANS-ACONITATE 2-METHYLTRANSFERASE-RELATED"/>
    <property type="match status" value="1"/>
</dbReference>
<reference evidence="2 3" key="1">
    <citation type="journal article" date="2015" name="Genome Announc.">
        <title>Draft Genome Sequence of a Heterotrophic Facultative Anaerobic Thermophilic Bacterium, Ardenticatena maritima Strain 110ST.</title>
        <authorList>
            <person name="Kawaichi S."/>
            <person name="Yoshida T."/>
            <person name="Sako Y."/>
            <person name="Nakamura R."/>
        </authorList>
    </citation>
    <scope>NUCLEOTIDE SEQUENCE [LARGE SCALE GENOMIC DNA]</scope>
    <source>
        <strain evidence="2 3">110S</strain>
    </source>
</reference>
<dbReference type="Gene3D" id="3.40.50.150">
    <property type="entry name" value="Vaccinia Virus protein VP39"/>
    <property type="match status" value="1"/>
</dbReference>
<dbReference type="SUPFAM" id="SSF53335">
    <property type="entry name" value="S-adenosyl-L-methionine-dependent methyltransferases"/>
    <property type="match status" value="1"/>
</dbReference>
<dbReference type="CDD" id="cd02440">
    <property type="entry name" value="AdoMet_MTases"/>
    <property type="match status" value="1"/>
</dbReference>
<evidence type="ECO:0000259" key="1">
    <source>
        <dbReference type="Pfam" id="PF08241"/>
    </source>
</evidence>
<gene>
    <name evidence="2" type="ORF">ARMA_1124</name>
</gene>
<sequence length="270" mass="30828">MSTPNDLQPPAVPPEKYTRDYFEQWCHGADEFRTSGGTLLPKRLRIPLDIANVQTHHRVLDIGCGRGEVALHCAQRGALVWSIDYAAAAIELAEESLAHVESSVRTRIKLMQADARALPFDDASMDVAFMLDVVEHLTPPELDQALQEVWRVLRPGGILIVHTMPNLWYYAVGYQLYRLVQCIRGVHLPADPRDRWPFKDVHVNEQTPLSLWRTLRRNGFITRVWLQSTQSYAYESNPIVRLGMETFVRIPFINLVFCNDIFALARKPGV</sequence>
<dbReference type="Proteomes" id="UP000037784">
    <property type="component" value="Unassembled WGS sequence"/>
</dbReference>
<comment type="caution">
    <text evidence="2">The sequence shown here is derived from an EMBL/GenBank/DDBJ whole genome shotgun (WGS) entry which is preliminary data.</text>
</comment>
<dbReference type="AlphaFoldDB" id="A0A0M8K807"/>
<dbReference type="InParanoid" id="A0A0M8K807"/>
<dbReference type="InterPro" id="IPR029063">
    <property type="entry name" value="SAM-dependent_MTases_sf"/>
</dbReference>
<name>A0A0M8K807_9CHLR</name>
<dbReference type="RefSeq" id="WP_082374153.1">
    <property type="nucleotide sequence ID" value="NZ_BBZA01000076.1"/>
</dbReference>
<dbReference type="OrthoDB" id="9804312at2"/>
<evidence type="ECO:0000313" key="3">
    <source>
        <dbReference type="Proteomes" id="UP000037784"/>
    </source>
</evidence>
<proteinExistence type="predicted"/>
<accession>A0A0M8K807</accession>
<evidence type="ECO:0000313" key="2">
    <source>
        <dbReference type="EMBL" id="GAP62701.1"/>
    </source>
</evidence>
<feature type="domain" description="Methyltransferase type 11" evidence="1">
    <location>
        <begin position="60"/>
        <end position="161"/>
    </location>
</feature>
<protein>
    <recommendedName>
        <fullName evidence="1">Methyltransferase type 11 domain-containing protein</fullName>
    </recommendedName>
</protein>
<keyword evidence="3" id="KW-1185">Reference proteome</keyword>
<reference evidence="3" key="2">
    <citation type="submission" date="2015-08" db="EMBL/GenBank/DDBJ databases">
        <title>Draft Genome Sequence of a Heterotrophic Facultative Anaerobic Bacterium Ardenticatena maritima Strain 110S.</title>
        <authorList>
            <person name="Kawaichi S."/>
            <person name="Yoshida T."/>
            <person name="Sako Y."/>
            <person name="Nakamura R."/>
        </authorList>
    </citation>
    <scope>NUCLEOTIDE SEQUENCE [LARGE SCALE GENOMIC DNA]</scope>
    <source>
        <strain evidence="3">110S</strain>
    </source>
</reference>
<dbReference type="GO" id="GO:0008757">
    <property type="term" value="F:S-adenosylmethionine-dependent methyltransferase activity"/>
    <property type="evidence" value="ECO:0007669"/>
    <property type="project" value="InterPro"/>
</dbReference>
<dbReference type="Pfam" id="PF08241">
    <property type="entry name" value="Methyltransf_11"/>
    <property type="match status" value="1"/>
</dbReference>
<dbReference type="InterPro" id="IPR013216">
    <property type="entry name" value="Methyltransf_11"/>
</dbReference>
<dbReference type="EMBL" id="BBZA01000076">
    <property type="protein sequence ID" value="GAP62701.1"/>
    <property type="molecule type" value="Genomic_DNA"/>
</dbReference>